<name>A0ACC0WGF8_9STRA</name>
<dbReference type="Proteomes" id="UP001163321">
    <property type="component" value="Chromosome 2"/>
</dbReference>
<gene>
    <name evidence="1" type="ORF">PsorP6_017889</name>
</gene>
<evidence type="ECO:0000313" key="2">
    <source>
        <dbReference type="Proteomes" id="UP001163321"/>
    </source>
</evidence>
<comment type="caution">
    <text evidence="1">The sequence shown here is derived from an EMBL/GenBank/DDBJ whole genome shotgun (WGS) entry which is preliminary data.</text>
</comment>
<dbReference type="EMBL" id="CM047581">
    <property type="protein sequence ID" value="KAI9916791.1"/>
    <property type="molecule type" value="Genomic_DNA"/>
</dbReference>
<evidence type="ECO:0000313" key="1">
    <source>
        <dbReference type="EMBL" id="KAI9916791.1"/>
    </source>
</evidence>
<keyword evidence="2" id="KW-1185">Reference proteome</keyword>
<organism evidence="1 2">
    <name type="scientific">Peronosclerospora sorghi</name>
    <dbReference type="NCBI Taxonomy" id="230839"/>
    <lineage>
        <taxon>Eukaryota</taxon>
        <taxon>Sar</taxon>
        <taxon>Stramenopiles</taxon>
        <taxon>Oomycota</taxon>
        <taxon>Peronosporomycetes</taxon>
        <taxon>Peronosporales</taxon>
        <taxon>Peronosporaceae</taxon>
        <taxon>Peronosclerospora</taxon>
    </lineage>
</organism>
<protein>
    <submittedName>
        <fullName evidence="1">Uncharacterized protein</fullName>
    </submittedName>
</protein>
<sequence>MANSLSFLVLGLFAVSSIRADSKSNADAKDSHLASPGHDSTNKTVVMDNQMLRANDGADKVAEEERFVQALRADTLTAIEKVFKGGEALQALQHPRRWWRNIRQEGLIQRNAGHEKLFKGGISVVQLIGRRSPEEIDHYRQFLQRKKDTLDNLINSSGKKHQSTKWLHDQLAGLLVKWNFSNNKLLFFRVNVNTVQAKGRAKQAEAYKEFLTSLKEKVKNLM</sequence>
<proteinExistence type="predicted"/>
<accession>A0ACC0WGF8</accession>
<reference evidence="1 2" key="1">
    <citation type="journal article" date="2022" name="bioRxiv">
        <title>The genome of the oomycete Peronosclerospora sorghi, a cosmopolitan pathogen of maize and sorghum, is inflated with dispersed pseudogenes.</title>
        <authorList>
            <person name="Fletcher K."/>
            <person name="Martin F."/>
            <person name="Isakeit T."/>
            <person name="Cavanaugh K."/>
            <person name="Magill C."/>
            <person name="Michelmore R."/>
        </authorList>
    </citation>
    <scope>NUCLEOTIDE SEQUENCE [LARGE SCALE GENOMIC DNA]</scope>
    <source>
        <strain evidence="1">P6</strain>
    </source>
</reference>